<dbReference type="GO" id="GO:0005783">
    <property type="term" value="C:endoplasmic reticulum"/>
    <property type="evidence" value="ECO:0007669"/>
    <property type="project" value="InterPro"/>
</dbReference>
<evidence type="ECO:0000259" key="9">
    <source>
        <dbReference type="PROSITE" id="PS51304"/>
    </source>
</evidence>
<feature type="non-terminal residue" evidence="10">
    <location>
        <position position="1"/>
    </location>
</feature>
<dbReference type="CDD" id="cd14978">
    <property type="entry name" value="7tmA_FMRFamide_R-like"/>
    <property type="match status" value="1"/>
</dbReference>
<dbReference type="Proteomes" id="UP000054653">
    <property type="component" value="Unassembled WGS sequence"/>
</dbReference>
<dbReference type="InterPro" id="IPR002123">
    <property type="entry name" value="Plipid/glycerol_acylTrfase"/>
</dbReference>
<feature type="transmembrane region" description="Helical" evidence="7">
    <location>
        <begin position="638"/>
        <end position="656"/>
    </location>
</feature>
<dbReference type="CDD" id="cd07990">
    <property type="entry name" value="LPLAT_LCLAT1-like"/>
    <property type="match status" value="1"/>
</dbReference>
<evidence type="ECO:0000256" key="2">
    <source>
        <dbReference type="ARBA" id="ARBA00022692"/>
    </source>
</evidence>
<feature type="transmembrane region" description="Helical" evidence="7">
    <location>
        <begin position="987"/>
        <end position="1012"/>
    </location>
</feature>
<dbReference type="Pfam" id="PF00337">
    <property type="entry name" value="Gal-bind_lectin"/>
    <property type="match status" value="1"/>
</dbReference>
<dbReference type="PANTHER" id="PTHR46709">
    <property type="entry name" value="PROTEIN CBG23488-RELATED"/>
    <property type="match status" value="1"/>
</dbReference>
<organism evidence="10 11">
    <name type="scientific">Trichinella britovi</name>
    <name type="common">Parasitic roundworm</name>
    <dbReference type="NCBI Taxonomy" id="45882"/>
    <lineage>
        <taxon>Eukaryota</taxon>
        <taxon>Metazoa</taxon>
        <taxon>Ecdysozoa</taxon>
        <taxon>Nematoda</taxon>
        <taxon>Enoplea</taxon>
        <taxon>Dorylaimia</taxon>
        <taxon>Trichinellida</taxon>
        <taxon>Trichinellidae</taxon>
        <taxon>Trichinella</taxon>
    </lineage>
</organism>
<dbReference type="OrthoDB" id="186786at2759"/>
<dbReference type="SUPFAM" id="SSF81321">
    <property type="entry name" value="Family A G protein-coupled receptor-like"/>
    <property type="match status" value="1"/>
</dbReference>
<feature type="domain" description="Galectin" evidence="9">
    <location>
        <begin position="8"/>
        <end position="142"/>
    </location>
</feature>
<feature type="transmembrane region" description="Helical" evidence="7">
    <location>
        <begin position="1130"/>
        <end position="1154"/>
    </location>
</feature>
<evidence type="ECO:0000256" key="5">
    <source>
        <dbReference type="ARBA" id="ARBA00023136"/>
    </source>
</evidence>
<feature type="transmembrane region" description="Helical" evidence="7">
    <location>
        <begin position="1078"/>
        <end position="1097"/>
    </location>
</feature>
<dbReference type="PROSITE" id="PS51304">
    <property type="entry name" value="GALECTIN"/>
    <property type="match status" value="1"/>
</dbReference>
<keyword evidence="5 7" id="KW-0472">Membrane</keyword>
<keyword evidence="2 7" id="KW-0812">Transmembrane</keyword>
<evidence type="ECO:0000256" key="1">
    <source>
        <dbReference type="ARBA" id="ARBA00004370"/>
    </source>
</evidence>
<evidence type="ECO:0000256" key="7">
    <source>
        <dbReference type="SAM" id="Phobius"/>
    </source>
</evidence>
<name>A0A0V1CN09_TRIBR</name>
<comment type="subcellular location">
    <subcellularLocation>
        <location evidence="1">Membrane</location>
    </subcellularLocation>
</comment>
<feature type="transmembrane region" description="Helical" evidence="7">
    <location>
        <begin position="952"/>
        <end position="975"/>
    </location>
</feature>
<keyword evidence="3" id="KW-0430">Lectin</keyword>
<dbReference type="Pfam" id="PF01553">
    <property type="entry name" value="Acyltransferase"/>
    <property type="match status" value="1"/>
</dbReference>
<dbReference type="CDD" id="cd00070">
    <property type="entry name" value="GLECT"/>
    <property type="match status" value="1"/>
</dbReference>
<feature type="domain" description="G-protein coupled receptors family 1 profile" evidence="8">
    <location>
        <begin position="969"/>
        <end position="1246"/>
    </location>
</feature>
<evidence type="ECO:0000313" key="11">
    <source>
        <dbReference type="Proteomes" id="UP000054653"/>
    </source>
</evidence>
<dbReference type="InterPro" id="IPR032098">
    <property type="entry name" value="Acyltransf_C"/>
</dbReference>
<dbReference type="GO" id="GO:0030246">
    <property type="term" value="F:carbohydrate binding"/>
    <property type="evidence" value="ECO:0007669"/>
    <property type="project" value="UniProtKB-KW"/>
</dbReference>
<gene>
    <name evidence="10" type="primary">SDAD1</name>
    <name evidence="10" type="ORF">T03_5810</name>
</gene>
<dbReference type="Gene3D" id="2.60.120.200">
    <property type="match status" value="1"/>
</dbReference>
<keyword evidence="11" id="KW-1185">Reference proteome</keyword>
<dbReference type="Gene3D" id="1.20.1070.10">
    <property type="entry name" value="Rhodopsin 7-helix transmembrane proteins"/>
    <property type="match status" value="1"/>
</dbReference>
<protein>
    <submittedName>
        <fullName evidence="10">Lysocardiolipin acyltransferase 1</fullName>
    </submittedName>
</protein>
<feature type="transmembrane region" description="Helical" evidence="7">
    <location>
        <begin position="611"/>
        <end position="632"/>
    </location>
</feature>
<proteinExistence type="predicted"/>
<dbReference type="SMART" id="SM00563">
    <property type="entry name" value="PlsC"/>
    <property type="match status" value="1"/>
</dbReference>
<dbReference type="SMART" id="SM00908">
    <property type="entry name" value="Gal-bind_lectin"/>
    <property type="match status" value="1"/>
</dbReference>
<sequence>LSDRYTNVFVQSLPPVFPGMLIKVTGEVHQDAKWFAVNLQSGPRISPRDNIALHISPHFDGEQSRVVRNALKDQTWGEEEGYGPCPFQPGEKFEVMIFAQTDHFKIAFNGLHYAEFAHRLPLVSINSIVVDGDVNLFEVRHQFGKANSRKTSFYNTTSNWNPVPPQQLAPAVPPYPVEQPSQPTPATPNASTAPVYPTPVPVVRWGVDRSRLPPPPVYPGQVPVSQPCGQPPNWTGPSQGEPLAYPTYATVDYPPMPIPGYSPIVNRKKSTSLMRAPGSQGAGDVTSSYVDMDSISMNDCGDQSGQVMQRFALSMENRYLPTAEKAVENCNKCRNMFCSLKNFLHVYLIIKISTAMMVLLVKLRVRITGDGIKSSDRAVILMNHRTRLDWMYFWLALYSIDPKLLISGKIILKSELKSIPGAGWSMQCKNFIFLQRAWEIDRITLKENVDYWSSIDLPFQLLIFPEGTNFCMETKAKSDNFAISNGMQPLEHLLQPRTTGVVYLISELCERGALDTIYDVTVAYPDNLAESETDFVKGNSPEEIHYHIKRYDVQEPCFPRDQKSMIKWVYRLWEEKEQRLMEYFSPNRKANLCNNTFPGCVLYNLTMDKCCLLYAVMVFWLCTLFLVVYFLYTQTVITVLYFTFAIGMFTFIEYTCNGVEKLQSKVWLNRSQLNCAVDMQADYSEQVPFAYHFRWSVDAYQETNVQLLVVAFGVNASEFIRTYASGVGSDSKPILLEIFRNFQSDPIFGGDRPCSVVQFYNLKGAKKTVICCMPEISYEQLSVELAKEIFRPFIDKPKTVVVLTSRHWEQYRFYHNEPIPKEGMNFLRYLKNSFQVETAGNDDAVCVALRGSLISGLPAAVMIWCEEEMVPATLFVAYTASSYESVAGVKCFEPIMKLHEMNHLFPEVNKEAIQKLFERLTLSSGNTNSSTVTLSQAGACNYEMMEFLEVKFWLIVVAGSVVYSFGMITNLMLLVVLLKRSLRSTYLIYLSALCVSDIGILVTYFMVFPVQILYDYCEMEWLYFLWLRYVPYLYTISRILTVASTYLVVVCSAERYMEVTSIKPLKMFYEEITQKKRCWVIAGVFIFSTSFRIISLWDLQLVYNQECIGFAAVELQLTEMARNPLYQKVYQLWLVHIVQVFFPFLALVLINHLIITNWRGVVKKAIEMENNDSNNSNIRHSSRSAWKMMVAIVTSYLVTNVLNVIITLWEHVNKEFLNNHPAFYTFATDTVSLLTVLNASLRLPIYYASNWRIRQALQTCCKRNTCITCQQRHRYVADFFPLVPSNNGTAIMNA</sequence>
<reference evidence="10 11" key="1">
    <citation type="submission" date="2015-01" db="EMBL/GenBank/DDBJ databases">
        <title>Evolution of Trichinella species and genotypes.</title>
        <authorList>
            <person name="Korhonen P.K."/>
            <person name="Edoardo P."/>
            <person name="Giuseppe L.R."/>
            <person name="Gasser R.B."/>
        </authorList>
    </citation>
    <scope>NUCLEOTIDE SEQUENCE [LARGE SCALE GENOMIC DNA]</scope>
    <source>
        <strain evidence="10">ISS120</strain>
    </source>
</reference>
<dbReference type="EMBL" id="JYDI01000144">
    <property type="protein sequence ID" value="KRY50666.1"/>
    <property type="molecule type" value="Genomic_DNA"/>
</dbReference>
<dbReference type="SUPFAM" id="SSF49899">
    <property type="entry name" value="Concanavalin A-like lectins/glucanases"/>
    <property type="match status" value="1"/>
</dbReference>
<evidence type="ECO:0000256" key="6">
    <source>
        <dbReference type="SAM" id="MobiDB-lite"/>
    </source>
</evidence>
<evidence type="ECO:0000259" key="8">
    <source>
        <dbReference type="PROSITE" id="PS50262"/>
    </source>
</evidence>
<accession>A0A0V1CN09</accession>
<dbReference type="GO" id="GO:0016746">
    <property type="term" value="F:acyltransferase activity"/>
    <property type="evidence" value="ECO:0007669"/>
    <property type="project" value="UniProtKB-KW"/>
</dbReference>
<feature type="transmembrane region" description="Helical" evidence="7">
    <location>
        <begin position="1221"/>
        <end position="1245"/>
    </location>
</feature>
<evidence type="ECO:0000313" key="10">
    <source>
        <dbReference type="EMBL" id="KRY50666.1"/>
    </source>
</evidence>
<dbReference type="GO" id="GO:0016020">
    <property type="term" value="C:membrane"/>
    <property type="evidence" value="ECO:0007669"/>
    <property type="project" value="UniProtKB-SubCell"/>
</dbReference>
<dbReference type="Pfam" id="PF16094">
    <property type="entry name" value="PAC1"/>
    <property type="match status" value="1"/>
</dbReference>
<dbReference type="SMART" id="SM00276">
    <property type="entry name" value="GLECT"/>
    <property type="match status" value="1"/>
</dbReference>
<evidence type="ECO:0000256" key="4">
    <source>
        <dbReference type="ARBA" id="ARBA00022989"/>
    </source>
</evidence>
<keyword evidence="10" id="KW-0012">Acyltransferase</keyword>
<keyword evidence="4 7" id="KW-1133">Transmembrane helix</keyword>
<feature type="compositionally biased region" description="Pro residues" evidence="6">
    <location>
        <begin position="162"/>
        <end position="186"/>
    </location>
</feature>
<dbReference type="GO" id="GO:0043248">
    <property type="term" value="P:proteasome assembly"/>
    <property type="evidence" value="ECO:0007669"/>
    <property type="project" value="InterPro"/>
</dbReference>
<dbReference type="InterPro" id="IPR017452">
    <property type="entry name" value="GPCR_Rhodpsn_7TM"/>
</dbReference>
<dbReference type="InterPro" id="IPR013320">
    <property type="entry name" value="ConA-like_dom_sf"/>
</dbReference>
<evidence type="ECO:0000256" key="3">
    <source>
        <dbReference type="ARBA" id="ARBA00022734"/>
    </source>
</evidence>
<comment type="caution">
    <text evidence="10">The sequence shown here is derived from an EMBL/GenBank/DDBJ whole genome shotgun (WGS) entry which is preliminary data.</text>
</comment>
<dbReference type="PROSITE" id="PS50262">
    <property type="entry name" value="G_PROTEIN_RECEP_F1_2"/>
    <property type="match status" value="1"/>
</dbReference>
<dbReference type="Pfam" id="PF16076">
    <property type="entry name" value="Acyltransf_C"/>
    <property type="match status" value="1"/>
</dbReference>
<feature type="region of interest" description="Disordered" evidence="6">
    <location>
        <begin position="158"/>
        <end position="195"/>
    </location>
</feature>
<dbReference type="InterPro" id="IPR016565">
    <property type="entry name" value="Proteasome_assmbl_chp_1"/>
</dbReference>
<dbReference type="InterPro" id="IPR001079">
    <property type="entry name" value="Galectin_CRD"/>
</dbReference>
<keyword evidence="10" id="KW-0808">Transferase</keyword>
<feature type="transmembrane region" description="Helical" evidence="7">
    <location>
        <begin position="1032"/>
        <end position="1057"/>
    </location>
</feature>
<feature type="transmembrane region" description="Helical" evidence="7">
    <location>
        <begin position="1188"/>
        <end position="1209"/>
    </location>
</feature>
<dbReference type="SUPFAM" id="SSF69593">
    <property type="entry name" value="Glycerol-3-phosphate (1)-acyltransferase"/>
    <property type="match status" value="1"/>
</dbReference>